<dbReference type="GO" id="GO:0016567">
    <property type="term" value="P:protein ubiquitination"/>
    <property type="evidence" value="ECO:0007669"/>
    <property type="project" value="UniProtKB-UniRule"/>
</dbReference>
<accession>A0A498KF20</accession>
<evidence type="ECO:0000256" key="10">
    <source>
        <dbReference type="ARBA" id="ARBA00022853"/>
    </source>
</evidence>
<dbReference type="Gene3D" id="3.30.40.10">
    <property type="entry name" value="Zinc/RING finger domain, C3HC4 (zinc finger)"/>
    <property type="match status" value="1"/>
</dbReference>
<dbReference type="InterPro" id="IPR001841">
    <property type="entry name" value="Znf_RING"/>
</dbReference>
<dbReference type="SUPFAM" id="SSF57850">
    <property type="entry name" value="RING/U-box"/>
    <property type="match status" value="1"/>
</dbReference>
<feature type="coiled-coil region" evidence="16">
    <location>
        <begin position="238"/>
        <end position="272"/>
    </location>
</feature>
<keyword evidence="10 15" id="KW-0156">Chromatin regulator</keyword>
<keyword evidence="13 15" id="KW-0539">Nucleus</keyword>
<dbReference type="Pfam" id="PF03987">
    <property type="entry name" value="Autophagy_act_C"/>
    <property type="match status" value="1"/>
</dbReference>
<feature type="domain" description="RING-type" evidence="18">
    <location>
        <begin position="858"/>
        <end position="896"/>
    </location>
</feature>
<evidence type="ECO:0000256" key="15">
    <source>
        <dbReference type="RuleBase" id="RU365038"/>
    </source>
</evidence>
<evidence type="ECO:0000256" key="3">
    <source>
        <dbReference type="ARBA" id="ARBA00004906"/>
    </source>
</evidence>
<dbReference type="InterPro" id="IPR013083">
    <property type="entry name" value="Znf_RING/FYVE/PHD"/>
</dbReference>
<keyword evidence="12 15" id="KW-0175">Coiled coil</keyword>
<evidence type="ECO:0000256" key="11">
    <source>
        <dbReference type="ARBA" id="ARBA00023006"/>
    </source>
</evidence>
<evidence type="ECO:0000256" key="9">
    <source>
        <dbReference type="ARBA" id="ARBA00022833"/>
    </source>
</evidence>
<dbReference type="InterPro" id="IPR017907">
    <property type="entry name" value="Znf_RING_CS"/>
</dbReference>
<dbReference type="GO" id="GO:0033503">
    <property type="term" value="C:HULC complex"/>
    <property type="evidence" value="ECO:0007669"/>
    <property type="project" value="TreeGrafter"/>
</dbReference>
<dbReference type="AlphaFoldDB" id="A0A498KF20"/>
<evidence type="ECO:0000256" key="5">
    <source>
        <dbReference type="ARBA" id="ARBA00022679"/>
    </source>
</evidence>
<dbReference type="EMBL" id="RDQH01000328">
    <property type="protein sequence ID" value="RXI06749.1"/>
    <property type="molecule type" value="Genomic_DNA"/>
</dbReference>
<evidence type="ECO:0000256" key="12">
    <source>
        <dbReference type="ARBA" id="ARBA00023054"/>
    </source>
</evidence>
<dbReference type="InterPro" id="IPR007135">
    <property type="entry name" value="Atg3/Atg10"/>
</dbReference>
<gene>
    <name evidence="19" type="ORF">DVH24_025885</name>
</gene>
<protein>
    <recommendedName>
        <fullName evidence="15">E3 ubiquitin protein ligase</fullName>
        <ecNumber evidence="15">2.3.2.27</ecNumber>
    </recommendedName>
</protein>
<dbReference type="Pfam" id="PF00097">
    <property type="entry name" value="zf-C3HC4"/>
    <property type="match status" value="1"/>
</dbReference>
<dbReference type="Gene3D" id="3.30.1460.50">
    <property type="match status" value="1"/>
</dbReference>
<comment type="subcellular location">
    <subcellularLocation>
        <location evidence="2 15">Nucleus</location>
    </subcellularLocation>
</comment>
<keyword evidence="6 15" id="KW-0479">Metal-binding</keyword>
<keyword evidence="20" id="KW-1185">Reference proteome</keyword>
<evidence type="ECO:0000256" key="2">
    <source>
        <dbReference type="ARBA" id="ARBA00004123"/>
    </source>
</evidence>
<dbReference type="GO" id="GO:0006914">
    <property type="term" value="P:autophagy"/>
    <property type="evidence" value="ECO:0007669"/>
    <property type="project" value="UniProtKB-KW"/>
</dbReference>
<evidence type="ECO:0000313" key="20">
    <source>
        <dbReference type="Proteomes" id="UP000290289"/>
    </source>
</evidence>
<dbReference type="STRING" id="3750.A0A498KF20"/>
<evidence type="ECO:0000256" key="14">
    <source>
        <dbReference type="PROSITE-ProRule" id="PRU00175"/>
    </source>
</evidence>
<sequence>MGSTGESDRKRRHFSSISPMAATAKKQPVLPIYDDKKLDVKLLQYQIQKLSQNLETQKLEHSILENKFSQMKDKQKAYDSTLTVVNKSWEEMVNDLESCSIRLRESNNLKDAEDISIRDGEDQTYVQCRDGAPSALQDAFLDRLSQADATESSCSCKSFNQMEEDRGTTIEKTKNIVGNVIAAIDNQWRVKDALRDALLKVLPEDGTSRQKTSTDFKNEVKNLRLAFIDVFFKHRMLARELQSDCDLEAKHKAELKRELETAAGELKDIDRQLDTIKPQKNAAKGTAFPLPNIGNKHVDRVRDKQKDLQDMESTLKNLMDQASSRLMDIKGLHEERIKILQKLSSLQNMLKNVECISSSQAYLLVRDQIEKSKSEVFECQALFEKLQVTENDNLLWKERELNVKSDIADVFQRSSAVVESRISDLGIEIQKQIEERKLIEAKLEEASREPGRKEIIKEFKSLVSSFPEKMGSMQGQLRKYKEAASDFHSLKADVQSLSSILDRKVRECGTLSARSKDQDTEIQKLNAVVQDLKECDSELNLILEMYRNELADSRDVLESRDSECRAWARVESLKSSLDERNLELRVKTANEAEAISQQRLAAAEAKIADLRQKFEASKRNILRLSDILKSKNEENEAYLSEIETIGQSYDDRQTQNQHLLQQITERDDYNIKLVLEGVRARQQQNAVLMDKRKMEREIQLGNHSLNFYNMKAARIEEQLKICKNHIQKVAEDKLQKQITLENTRKRVLEVRRQSQQLWEALDASQSKVEKSHNGLSDLQLELERERYSGCSAPIPANLFILVVSTRILLFNRFEKRRKEEELEVLKRKASRLRAQTEGSSIVEKLQQELGEYKEILKCDVCLDRTKQVVITKCYHLFCNPCVKKVLETRQRKCPRCFMSFGPNDGAEMVLSQKLHEAFKGTVEKITGPRTVSAFKEKGVLSVSEFVTAGDNLVSKCPTWSWESGEPSKRKAYLPSEKQYLITRNVPCLRRAAYLEEEYEAAGMEVLLDNEDNDGWLATHGKPKDTSGEVENLPSIESLEISKNRDVKSVPSHVGVEDEDDIPDMADFEEADNIEIDPGTYLIAHEPDDDNILRTRTYDVSITYDKYYQTPRVWLTGYDESRMLLQAELVLEDVSQDHARKTVTIEDHPHLSGKHASVHPCRHGAVMKKIIDVLMSRGVEPEVDKYLFLFLKFVASVIPTIEYDYTMDFDLGSSSNY</sequence>
<feature type="region of interest" description="Disordered" evidence="17">
    <location>
        <begin position="1"/>
        <end position="20"/>
    </location>
</feature>
<evidence type="ECO:0000256" key="8">
    <source>
        <dbReference type="ARBA" id="ARBA00022786"/>
    </source>
</evidence>
<dbReference type="InterPro" id="IPR013956">
    <property type="entry name" value="E3_ubiquit_lig_Bre1"/>
</dbReference>
<evidence type="ECO:0000256" key="4">
    <source>
        <dbReference type="ARBA" id="ARBA00005555"/>
    </source>
</evidence>
<dbReference type="PANTHER" id="PTHR23163:SF0">
    <property type="entry name" value="E3 UBIQUITIN-PROTEIN LIGASE BRE1"/>
    <property type="match status" value="1"/>
</dbReference>
<dbReference type="EC" id="2.3.2.27" evidence="15"/>
<dbReference type="GO" id="GO:0061630">
    <property type="term" value="F:ubiquitin protein ligase activity"/>
    <property type="evidence" value="ECO:0007669"/>
    <property type="project" value="UniProtKB-EC"/>
</dbReference>
<dbReference type="CDD" id="cd16499">
    <property type="entry name" value="RING-HC_Bre1-like"/>
    <property type="match status" value="1"/>
</dbReference>
<dbReference type="GO" id="GO:0005634">
    <property type="term" value="C:nucleus"/>
    <property type="evidence" value="ECO:0007669"/>
    <property type="project" value="UniProtKB-SubCell"/>
</dbReference>
<evidence type="ECO:0000259" key="18">
    <source>
        <dbReference type="PROSITE" id="PS50089"/>
    </source>
</evidence>
<comment type="catalytic activity">
    <reaction evidence="1 15">
        <text>S-ubiquitinyl-[E2 ubiquitin-conjugating enzyme]-L-cysteine + [acceptor protein]-L-lysine = [E2 ubiquitin-conjugating enzyme]-L-cysteine + N(6)-ubiquitinyl-[acceptor protein]-L-lysine.</text>
        <dbReference type="EC" id="2.3.2.27"/>
    </reaction>
</comment>
<keyword evidence="8 15" id="KW-0833">Ubl conjugation pathway</keyword>
<keyword evidence="5 15" id="KW-0808">Transferase</keyword>
<dbReference type="PROSITE" id="PS50089">
    <property type="entry name" value="ZF_RING_2"/>
    <property type="match status" value="1"/>
</dbReference>
<keyword evidence="11" id="KW-0072">Autophagy</keyword>
<evidence type="ECO:0000313" key="19">
    <source>
        <dbReference type="EMBL" id="RXI06749.1"/>
    </source>
</evidence>
<evidence type="ECO:0000256" key="13">
    <source>
        <dbReference type="ARBA" id="ARBA00023242"/>
    </source>
</evidence>
<feature type="coiled-coil region" evidence="16">
    <location>
        <begin position="593"/>
        <end position="620"/>
    </location>
</feature>
<reference evidence="19 20" key="1">
    <citation type="submission" date="2018-10" db="EMBL/GenBank/DDBJ databases">
        <title>A high-quality apple genome assembly.</title>
        <authorList>
            <person name="Hu J."/>
        </authorList>
    </citation>
    <scope>NUCLEOTIDE SEQUENCE [LARGE SCALE GENOMIC DNA]</scope>
    <source>
        <strain evidence="20">cv. HFTH1</strain>
        <tissue evidence="19">Young leaf</tissue>
    </source>
</reference>
<dbReference type="SMART" id="SM00184">
    <property type="entry name" value="RING"/>
    <property type="match status" value="1"/>
</dbReference>
<evidence type="ECO:0000256" key="7">
    <source>
        <dbReference type="ARBA" id="ARBA00022771"/>
    </source>
</evidence>
<comment type="similarity">
    <text evidence="4 15">Belongs to the BRE1 family.</text>
</comment>
<organism evidence="19 20">
    <name type="scientific">Malus domestica</name>
    <name type="common">Apple</name>
    <name type="synonym">Pyrus malus</name>
    <dbReference type="NCBI Taxonomy" id="3750"/>
    <lineage>
        <taxon>Eukaryota</taxon>
        <taxon>Viridiplantae</taxon>
        <taxon>Streptophyta</taxon>
        <taxon>Embryophyta</taxon>
        <taxon>Tracheophyta</taxon>
        <taxon>Spermatophyta</taxon>
        <taxon>Magnoliopsida</taxon>
        <taxon>eudicotyledons</taxon>
        <taxon>Gunneridae</taxon>
        <taxon>Pentapetalae</taxon>
        <taxon>rosids</taxon>
        <taxon>fabids</taxon>
        <taxon>Rosales</taxon>
        <taxon>Rosaceae</taxon>
        <taxon>Amygdaloideae</taxon>
        <taxon>Maleae</taxon>
        <taxon>Malus</taxon>
    </lineage>
</organism>
<dbReference type="InterPro" id="IPR018957">
    <property type="entry name" value="Znf_C3HC4_RING-type"/>
</dbReference>
<comment type="caution">
    <text evidence="19">The sequence shown here is derived from an EMBL/GenBank/DDBJ whole genome shotgun (WGS) entry which is preliminary data.</text>
</comment>
<dbReference type="UniPathway" id="UPA00143"/>
<dbReference type="PANTHER" id="PTHR23163">
    <property type="entry name" value="RING FINGER PROTEIN-RELATED"/>
    <property type="match status" value="1"/>
</dbReference>
<feature type="coiled-coil region" evidence="16">
    <location>
        <begin position="40"/>
        <end position="67"/>
    </location>
</feature>
<dbReference type="Proteomes" id="UP000290289">
    <property type="component" value="Chromosome 2"/>
</dbReference>
<dbReference type="PROSITE" id="PS00518">
    <property type="entry name" value="ZF_RING_1"/>
    <property type="match status" value="1"/>
</dbReference>
<keyword evidence="9 15" id="KW-0862">Zinc</keyword>
<dbReference type="GO" id="GO:0008270">
    <property type="term" value="F:zinc ion binding"/>
    <property type="evidence" value="ECO:0007669"/>
    <property type="project" value="UniProtKB-KW"/>
</dbReference>
<comment type="pathway">
    <text evidence="3 15">Protein modification; protein ubiquitination.</text>
</comment>
<name>A0A498KF20_MALDO</name>
<evidence type="ECO:0000256" key="16">
    <source>
        <dbReference type="SAM" id="Coils"/>
    </source>
</evidence>
<dbReference type="GO" id="GO:0006325">
    <property type="term" value="P:chromatin organization"/>
    <property type="evidence" value="ECO:0007669"/>
    <property type="project" value="UniProtKB-KW"/>
</dbReference>
<proteinExistence type="inferred from homology"/>
<evidence type="ECO:0000256" key="17">
    <source>
        <dbReference type="SAM" id="MobiDB-lite"/>
    </source>
</evidence>
<evidence type="ECO:0000256" key="6">
    <source>
        <dbReference type="ARBA" id="ARBA00022723"/>
    </source>
</evidence>
<evidence type="ECO:0000256" key="1">
    <source>
        <dbReference type="ARBA" id="ARBA00000900"/>
    </source>
</evidence>
<keyword evidence="7 14" id="KW-0863">Zinc-finger</keyword>